<reference evidence="3" key="1">
    <citation type="journal article" date="2023" name="Mol. Ecol. Resour.">
        <title>Chromosome-level genome assembly of a triploid poplar Populus alba 'Berolinensis'.</title>
        <authorList>
            <person name="Chen S."/>
            <person name="Yu Y."/>
            <person name="Wang X."/>
            <person name="Wang S."/>
            <person name="Zhang T."/>
            <person name="Zhou Y."/>
            <person name="He R."/>
            <person name="Meng N."/>
            <person name="Wang Y."/>
            <person name="Liu W."/>
            <person name="Liu Z."/>
            <person name="Liu J."/>
            <person name="Guo Q."/>
            <person name="Huang H."/>
            <person name="Sederoff R.R."/>
            <person name="Wang G."/>
            <person name="Qu G."/>
            <person name="Chen S."/>
        </authorList>
    </citation>
    <scope>NUCLEOTIDE SEQUENCE</scope>
    <source>
        <strain evidence="3">SC-2020</strain>
    </source>
</reference>
<gene>
    <name evidence="3" type="ORF">NC653_017595</name>
</gene>
<dbReference type="Pfam" id="PF25372">
    <property type="entry name" value="DUF7885"/>
    <property type="match status" value="1"/>
</dbReference>
<dbReference type="Pfam" id="PF18511">
    <property type="entry name" value="F-box_5"/>
    <property type="match status" value="1"/>
</dbReference>
<dbReference type="Gene3D" id="3.80.10.10">
    <property type="entry name" value="Ribonuclease Inhibitor"/>
    <property type="match status" value="1"/>
</dbReference>
<keyword evidence="4" id="KW-1185">Reference proteome</keyword>
<dbReference type="Gene3D" id="1.20.1280.50">
    <property type="match status" value="1"/>
</dbReference>
<feature type="domain" description="COI1 F-box" evidence="1">
    <location>
        <begin position="33"/>
        <end position="69"/>
    </location>
</feature>
<dbReference type="EMBL" id="JAQIZT010000006">
    <property type="protein sequence ID" value="KAJ6994849.1"/>
    <property type="molecule type" value="Genomic_DNA"/>
</dbReference>
<dbReference type="AlphaFoldDB" id="A0AAD6W174"/>
<dbReference type="InterPro" id="IPR041567">
    <property type="entry name" value="COI1_F-box"/>
</dbReference>
<accession>A0AAD6W174</accession>
<evidence type="ECO:0000259" key="1">
    <source>
        <dbReference type="Pfam" id="PF18511"/>
    </source>
</evidence>
<dbReference type="PANTHER" id="PTHR13318:SF223">
    <property type="entry name" value="RNI-LIKE SUPERFAMILY PROTEIN"/>
    <property type="match status" value="1"/>
</dbReference>
<dbReference type="InterPro" id="IPR032675">
    <property type="entry name" value="LRR_dom_sf"/>
</dbReference>
<dbReference type="Proteomes" id="UP001164929">
    <property type="component" value="Chromosome 6"/>
</dbReference>
<dbReference type="InterPro" id="IPR006553">
    <property type="entry name" value="Leu-rich_rpt_Cys-con_subtyp"/>
</dbReference>
<comment type="caution">
    <text evidence="3">The sequence shown here is derived from an EMBL/GenBank/DDBJ whole genome shotgun (WGS) entry which is preliminary data.</text>
</comment>
<evidence type="ECO:0000313" key="3">
    <source>
        <dbReference type="EMBL" id="KAJ6994849.1"/>
    </source>
</evidence>
<dbReference type="CDD" id="cd22159">
    <property type="entry name" value="F-box_AtTIR1-like"/>
    <property type="match status" value="1"/>
</dbReference>
<dbReference type="InterPro" id="IPR001611">
    <property type="entry name" value="Leu-rich_rpt"/>
</dbReference>
<protein>
    <submittedName>
        <fullName evidence="3">F-box/LRR-repeat protein 4-like</fullName>
    </submittedName>
</protein>
<dbReference type="GO" id="GO:0019005">
    <property type="term" value="C:SCF ubiquitin ligase complex"/>
    <property type="evidence" value="ECO:0007669"/>
    <property type="project" value="TreeGrafter"/>
</dbReference>
<sequence length="389" mass="43315">MCASTPDQTGKLLKSQLSVVPRIVSFNKTMSKLGDDELALIISSVIDQNDRQSFSLVCKQWLNVEGQTRLSIRVFEPELLHKFLHRFPNLSTFESSKRITNNHLEFIANTCPKLEFLNLKQQSVESQKLDEFDDLLDFDDVGVLAIANGCCKLCKVLFRRRRRIGNVGVISLVKCAQSLSVLDLGRCSLINDSSLEAIGCMNSIRVLNLEGCSLVTDKGLSFLATGSPSRTLKRLVLAECDRLTDFGMSLLQGMCCLEELNLAECGPRVTDNGGMAVASIASLKRMNLSWLINVSDITLVAIAGNCRNLIALDLTGCEMITGAGIRALGYHECLESLVLASCYNICWDDVDMVLKCKSLRSIVLDKGLKMWMPMRMQENISRFCQLHWR</sequence>
<evidence type="ECO:0000313" key="4">
    <source>
        <dbReference type="Proteomes" id="UP001164929"/>
    </source>
</evidence>
<organism evidence="3 4">
    <name type="scientific">Populus alba x Populus x berolinensis</name>
    <dbReference type="NCBI Taxonomy" id="444605"/>
    <lineage>
        <taxon>Eukaryota</taxon>
        <taxon>Viridiplantae</taxon>
        <taxon>Streptophyta</taxon>
        <taxon>Embryophyta</taxon>
        <taxon>Tracheophyta</taxon>
        <taxon>Spermatophyta</taxon>
        <taxon>Magnoliopsida</taxon>
        <taxon>eudicotyledons</taxon>
        <taxon>Gunneridae</taxon>
        <taxon>Pentapetalae</taxon>
        <taxon>rosids</taxon>
        <taxon>fabids</taxon>
        <taxon>Malpighiales</taxon>
        <taxon>Salicaceae</taxon>
        <taxon>Saliceae</taxon>
        <taxon>Populus</taxon>
    </lineage>
</organism>
<dbReference type="InterPro" id="IPR057207">
    <property type="entry name" value="FBXL15_LRR"/>
</dbReference>
<dbReference type="SMART" id="SM00367">
    <property type="entry name" value="LRR_CC"/>
    <property type="match status" value="7"/>
</dbReference>
<dbReference type="GO" id="GO:0031146">
    <property type="term" value="P:SCF-dependent proteasomal ubiquitin-dependent protein catabolic process"/>
    <property type="evidence" value="ECO:0007669"/>
    <property type="project" value="TreeGrafter"/>
</dbReference>
<evidence type="ECO:0000259" key="2">
    <source>
        <dbReference type="Pfam" id="PF25372"/>
    </source>
</evidence>
<dbReference type="PANTHER" id="PTHR13318">
    <property type="entry name" value="PARTNER OF PAIRED, ISOFORM B-RELATED"/>
    <property type="match status" value="1"/>
</dbReference>
<name>A0AAD6W174_9ROSI</name>
<dbReference type="SUPFAM" id="SSF52047">
    <property type="entry name" value="RNI-like"/>
    <property type="match status" value="1"/>
</dbReference>
<proteinExistence type="predicted"/>
<dbReference type="Pfam" id="PF13516">
    <property type="entry name" value="LRR_6"/>
    <property type="match status" value="2"/>
</dbReference>
<feature type="domain" description="F-box/LRR-repeat protein 15-like leucin rich repeat" evidence="2">
    <location>
        <begin position="140"/>
        <end position="251"/>
    </location>
</feature>